<feature type="region of interest" description="Disordered" evidence="5">
    <location>
        <begin position="339"/>
        <end position="360"/>
    </location>
</feature>
<dbReference type="Pfam" id="PF07715">
    <property type="entry name" value="Plug"/>
    <property type="match status" value="1"/>
</dbReference>
<keyword evidence="3" id="KW-0998">Cell outer membrane</keyword>
<comment type="similarity">
    <text evidence="4">Belongs to the TonB-dependent receptor family.</text>
</comment>
<dbReference type="EMBL" id="QTSU01000003">
    <property type="protein sequence ID" value="RDZ26496.1"/>
    <property type="molecule type" value="Genomic_DNA"/>
</dbReference>
<feature type="region of interest" description="Disordered" evidence="5">
    <location>
        <begin position="278"/>
        <end position="297"/>
    </location>
</feature>
<feature type="compositionally biased region" description="Acidic residues" evidence="5">
    <location>
        <begin position="343"/>
        <end position="354"/>
    </location>
</feature>
<evidence type="ECO:0000256" key="2">
    <source>
        <dbReference type="ARBA" id="ARBA00023136"/>
    </source>
</evidence>
<comment type="subcellular location">
    <subcellularLocation>
        <location evidence="1 4">Cell outer membrane</location>
    </subcellularLocation>
</comment>
<evidence type="ECO:0000256" key="5">
    <source>
        <dbReference type="SAM" id="MobiDB-lite"/>
    </source>
</evidence>
<keyword evidence="2 4" id="KW-0472">Membrane</keyword>
<accession>A0A371JXV9</accession>
<feature type="signal peptide" evidence="6">
    <location>
        <begin position="1"/>
        <end position="28"/>
    </location>
</feature>
<feature type="domain" description="TonB-dependent receptor-like beta-barrel" evidence="7">
    <location>
        <begin position="248"/>
        <end position="737"/>
    </location>
</feature>
<evidence type="ECO:0000256" key="4">
    <source>
        <dbReference type="RuleBase" id="RU003357"/>
    </source>
</evidence>
<dbReference type="Pfam" id="PF00593">
    <property type="entry name" value="TonB_dep_Rec_b-barrel"/>
    <property type="match status" value="1"/>
</dbReference>
<dbReference type="Gene3D" id="2.40.170.20">
    <property type="entry name" value="TonB-dependent receptor, beta-barrel domain"/>
    <property type="match status" value="1"/>
</dbReference>
<evidence type="ECO:0000256" key="6">
    <source>
        <dbReference type="SAM" id="SignalP"/>
    </source>
</evidence>
<dbReference type="InterPro" id="IPR000531">
    <property type="entry name" value="Beta-barrel_TonB"/>
</dbReference>
<feature type="region of interest" description="Disordered" evidence="5">
    <location>
        <begin position="397"/>
        <end position="421"/>
    </location>
</feature>
<feature type="chain" id="PRO_5016645987" evidence="6">
    <location>
        <begin position="29"/>
        <end position="782"/>
    </location>
</feature>
<proteinExistence type="inferred from homology"/>
<feature type="domain" description="TonB-dependent receptor plug" evidence="8">
    <location>
        <begin position="66"/>
        <end position="163"/>
    </location>
</feature>
<feature type="compositionally biased region" description="Basic and acidic residues" evidence="5">
    <location>
        <begin position="398"/>
        <end position="410"/>
    </location>
</feature>
<dbReference type="PANTHER" id="PTHR40980">
    <property type="entry name" value="PLUG DOMAIN-CONTAINING PROTEIN"/>
    <property type="match status" value="1"/>
</dbReference>
<evidence type="ECO:0000256" key="1">
    <source>
        <dbReference type="ARBA" id="ARBA00004442"/>
    </source>
</evidence>
<gene>
    <name evidence="9" type="ORF">DX914_16015</name>
</gene>
<protein>
    <submittedName>
        <fullName evidence="9">TonB-dependent receptor</fullName>
    </submittedName>
</protein>
<evidence type="ECO:0000313" key="10">
    <source>
        <dbReference type="Proteomes" id="UP000264492"/>
    </source>
</evidence>
<dbReference type="InterPro" id="IPR037066">
    <property type="entry name" value="Plug_dom_sf"/>
</dbReference>
<dbReference type="InterPro" id="IPR036942">
    <property type="entry name" value="Beta-barrel_TonB_sf"/>
</dbReference>
<evidence type="ECO:0000256" key="3">
    <source>
        <dbReference type="ARBA" id="ARBA00023237"/>
    </source>
</evidence>
<reference evidence="9 10" key="1">
    <citation type="submission" date="2018-08" db="EMBL/GenBank/DDBJ databases">
        <title>Lysobacter sp. zong2l5, whole genome shotgun sequence.</title>
        <authorList>
            <person name="Zhang X."/>
            <person name="Feng G."/>
            <person name="Zhu H."/>
        </authorList>
    </citation>
    <scope>NUCLEOTIDE SEQUENCE [LARGE SCALE GENOMIC DNA]</scope>
    <source>
        <strain evidence="10">zong2l5</strain>
    </source>
</reference>
<dbReference type="OrthoDB" id="9764669at2"/>
<keyword evidence="9" id="KW-0675">Receptor</keyword>
<dbReference type="PANTHER" id="PTHR40980:SF4">
    <property type="entry name" value="TONB-DEPENDENT RECEPTOR-LIKE BETA-BARREL DOMAIN-CONTAINING PROTEIN"/>
    <property type="match status" value="1"/>
</dbReference>
<dbReference type="Gene3D" id="2.170.130.10">
    <property type="entry name" value="TonB-dependent receptor, plug domain"/>
    <property type="match status" value="1"/>
</dbReference>
<dbReference type="InterPro" id="IPR012910">
    <property type="entry name" value="Plug_dom"/>
</dbReference>
<name>A0A371JXV9_9GAMM</name>
<evidence type="ECO:0000259" key="7">
    <source>
        <dbReference type="Pfam" id="PF00593"/>
    </source>
</evidence>
<dbReference type="AlphaFoldDB" id="A0A371JXV9"/>
<keyword evidence="10" id="KW-1185">Reference proteome</keyword>
<dbReference type="Proteomes" id="UP000264492">
    <property type="component" value="Unassembled WGS sequence"/>
</dbReference>
<keyword evidence="6" id="KW-0732">Signal</keyword>
<evidence type="ECO:0000313" key="9">
    <source>
        <dbReference type="EMBL" id="RDZ26496.1"/>
    </source>
</evidence>
<dbReference type="RefSeq" id="WP_115860581.1">
    <property type="nucleotide sequence ID" value="NZ_QTSU01000003.1"/>
</dbReference>
<sequence length="782" mass="86812">MNHTPLAAGLARALAGAALFAATGAAFAQAPMTAAAAAPAADARDLDAVVVEGQIVYRNRTDALAPTLSYDLEYFQRFEPLTVGDMLKRVPSVTFVSDVLEYDGARLRGLDPGYTQVLINGKKVPGAGDDRSFFVDRIPAELVERIEIVRSPSANRSGDAVAGALNIVLRDAYEFDGGYLRAGALRFDDGEVKGTVGGVASGDFGGGRLLGGFNVQGRYNPKLKRSDRFEEPDGDFTDAENQTDTRDGTDYSANLSYTREIGSGQLSLSGLYVRTDRTEREHSLEYNDPTRNDRDHLLSDNDQVVDIDQKNLALSGSYRFDMLGGRTTADLGYSRFEDVRTDTEEETGYDDDDTPPAFDEREGTRILSDQKDVERSLSLSHQRRLAGGAKLEFGIDAQSKDRDTLRRTSEVDTDDEGAPLPPYADFERAASRIEERRLDPYLMLSGPGGGAFEWEAGLRYETTDVDVREEDERASNDYAVLLPSAHLRWNLGERDRISLSLARTVRRPSFNYVLPLTLEEEYGDNDFAGNPKLDPETAWGLDLGFERRLGAHGIVGVNLFYRDVKDLIEVVNTGRPSATALDDYEDELEEFLGDHPGATPATPGYPQLDPNSFVYTAANVGDGYVYGIEFDASTPLTALGLPDTGVFANYSWLDSEVEDALGKRRFNNQSRYVYNVGFIHDVREYGWAFGASYRRQGDVRSRALAEEVLTRYGADLEVFVEKRFGESFSIRLTGSNLLDAKKREDFHKFDTLGDQLDRDYDEFERESEQAGPVYQLIARYKF</sequence>
<comment type="caution">
    <text evidence="9">The sequence shown here is derived from an EMBL/GenBank/DDBJ whole genome shotgun (WGS) entry which is preliminary data.</text>
</comment>
<feature type="region of interest" description="Disordered" evidence="5">
    <location>
        <begin position="223"/>
        <end position="251"/>
    </location>
</feature>
<evidence type="ECO:0000259" key="8">
    <source>
        <dbReference type="Pfam" id="PF07715"/>
    </source>
</evidence>
<keyword evidence="4" id="KW-0798">TonB box</keyword>
<dbReference type="SUPFAM" id="SSF56935">
    <property type="entry name" value="Porins"/>
    <property type="match status" value="1"/>
</dbReference>
<organism evidence="9 10">
    <name type="scientific">Lysobacter silvisoli</name>
    <dbReference type="NCBI Taxonomy" id="2293254"/>
    <lineage>
        <taxon>Bacteria</taxon>
        <taxon>Pseudomonadati</taxon>
        <taxon>Pseudomonadota</taxon>
        <taxon>Gammaproteobacteria</taxon>
        <taxon>Lysobacterales</taxon>
        <taxon>Lysobacteraceae</taxon>
        <taxon>Lysobacter</taxon>
    </lineage>
</organism>
<dbReference type="GO" id="GO:0009279">
    <property type="term" value="C:cell outer membrane"/>
    <property type="evidence" value="ECO:0007669"/>
    <property type="project" value="UniProtKB-SubCell"/>
</dbReference>